<proteinExistence type="predicted"/>
<evidence type="ECO:0000313" key="2">
    <source>
        <dbReference type="EMBL" id="OGG67974.1"/>
    </source>
</evidence>
<evidence type="ECO:0000256" key="1">
    <source>
        <dbReference type="SAM" id="SignalP"/>
    </source>
</evidence>
<dbReference type="Proteomes" id="UP000177107">
    <property type="component" value="Unassembled WGS sequence"/>
</dbReference>
<organism evidence="2 3">
    <name type="scientific">Candidatus Kaiserbacteria bacterium RIFCSPHIGHO2_02_FULL_56_30</name>
    <dbReference type="NCBI Taxonomy" id="1798499"/>
    <lineage>
        <taxon>Bacteria</taxon>
        <taxon>Candidatus Kaiseribacteriota</taxon>
    </lineage>
</organism>
<reference evidence="2 3" key="1">
    <citation type="journal article" date="2016" name="Nat. Commun.">
        <title>Thousands of microbial genomes shed light on interconnected biogeochemical processes in an aquifer system.</title>
        <authorList>
            <person name="Anantharaman K."/>
            <person name="Brown C.T."/>
            <person name="Hug L.A."/>
            <person name="Sharon I."/>
            <person name="Castelle C.J."/>
            <person name="Probst A.J."/>
            <person name="Thomas B.C."/>
            <person name="Singh A."/>
            <person name="Wilkins M.J."/>
            <person name="Karaoz U."/>
            <person name="Brodie E.L."/>
            <person name="Williams K.H."/>
            <person name="Hubbard S.S."/>
            <person name="Banfield J.F."/>
        </authorList>
    </citation>
    <scope>NUCLEOTIDE SEQUENCE [LARGE SCALE GENOMIC DNA]</scope>
</reference>
<dbReference type="EMBL" id="MFLM01000017">
    <property type="protein sequence ID" value="OGG67974.1"/>
    <property type="molecule type" value="Genomic_DNA"/>
</dbReference>
<protein>
    <submittedName>
        <fullName evidence="2">Uncharacterized protein</fullName>
    </submittedName>
</protein>
<feature type="chain" id="PRO_5009524056" evidence="1">
    <location>
        <begin position="22"/>
        <end position="135"/>
    </location>
</feature>
<gene>
    <name evidence="2" type="ORF">A3C95_01255</name>
</gene>
<evidence type="ECO:0000313" key="3">
    <source>
        <dbReference type="Proteomes" id="UP000177107"/>
    </source>
</evidence>
<dbReference type="AlphaFoldDB" id="A0A1F6E2N7"/>
<accession>A0A1F6E2N7</accession>
<keyword evidence="1" id="KW-0732">Signal</keyword>
<comment type="caution">
    <text evidence="2">The sequence shown here is derived from an EMBL/GenBank/DDBJ whole genome shotgun (WGS) entry which is preliminary data.</text>
</comment>
<feature type="signal peptide" evidence="1">
    <location>
        <begin position="1"/>
        <end position="21"/>
    </location>
</feature>
<name>A0A1F6E2N7_9BACT</name>
<sequence length="135" mass="15113">MRKVLCTVFALFVCAPSVAHAQGPINVSLTLRYAPNAPRILRYEPGSTKEQPVVMWTIQAGGPVVIYDPEYGERLFGTPIKNGFQDSLLHSEMRVIRTTMRFVRKVGSGDVQFTTKTDIYGGQERALLAGMYLRF</sequence>